<feature type="transmembrane region" description="Helical" evidence="9">
    <location>
        <begin position="26"/>
        <end position="43"/>
    </location>
</feature>
<feature type="transmembrane region" description="Helical" evidence="9">
    <location>
        <begin position="110"/>
        <end position="133"/>
    </location>
</feature>
<dbReference type="PANTHER" id="PTHR22776:SF4">
    <property type="entry name" value="PROTEOLIPID PROTEIN 2"/>
    <property type="match status" value="1"/>
</dbReference>
<dbReference type="EMBL" id="JAGEUA010000001">
    <property type="protein sequence ID" value="KAL1020548.1"/>
    <property type="molecule type" value="Genomic_DNA"/>
</dbReference>
<dbReference type="GO" id="GO:0016020">
    <property type="term" value="C:membrane"/>
    <property type="evidence" value="ECO:0007669"/>
    <property type="project" value="UniProtKB-SubCell"/>
</dbReference>
<feature type="region of interest" description="Disordered" evidence="8">
    <location>
        <begin position="144"/>
        <end position="163"/>
    </location>
</feature>
<organism evidence="11 12">
    <name type="scientific">Umbra pygmaea</name>
    <name type="common">Eastern mudminnow</name>
    <dbReference type="NCBI Taxonomy" id="75934"/>
    <lineage>
        <taxon>Eukaryota</taxon>
        <taxon>Metazoa</taxon>
        <taxon>Chordata</taxon>
        <taxon>Craniata</taxon>
        <taxon>Vertebrata</taxon>
        <taxon>Euteleostomi</taxon>
        <taxon>Actinopterygii</taxon>
        <taxon>Neopterygii</taxon>
        <taxon>Teleostei</taxon>
        <taxon>Protacanthopterygii</taxon>
        <taxon>Esociformes</taxon>
        <taxon>Umbridae</taxon>
        <taxon>Umbra</taxon>
    </lineage>
</organism>
<evidence type="ECO:0000256" key="5">
    <source>
        <dbReference type="ARBA" id="ARBA00037152"/>
    </source>
</evidence>
<dbReference type="Proteomes" id="UP001557470">
    <property type="component" value="Unassembled WGS sequence"/>
</dbReference>
<evidence type="ECO:0000256" key="1">
    <source>
        <dbReference type="ARBA" id="ARBA00004141"/>
    </source>
</evidence>
<evidence type="ECO:0000256" key="4">
    <source>
        <dbReference type="ARBA" id="ARBA00023136"/>
    </source>
</evidence>
<comment type="function">
    <text evidence="5">May play a role in cell differentiation in the intestinal epithelium.</text>
</comment>
<feature type="domain" description="MARVEL" evidence="10">
    <location>
        <begin position="18"/>
        <end position="137"/>
    </location>
</feature>
<dbReference type="PROSITE" id="PS51225">
    <property type="entry name" value="MARVEL"/>
    <property type="match status" value="1"/>
</dbReference>
<keyword evidence="12" id="KW-1185">Reference proteome</keyword>
<name>A0ABD0XGE6_UMBPY</name>
<evidence type="ECO:0000313" key="11">
    <source>
        <dbReference type="EMBL" id="KAL1020548.1"/>
    </source>
</evidence>
<keyword evidence="2 7" id="KW-0812">Transmembrane</keyword>
<evidence type="ECO:0000256" key="2">
    <source>
        <dbReference type="ARBA" id="ARBA00022692"/>
    </source>
</evidence>
<gene>
    <name evidence="11" type="ORF">UPYG_G00001530</name>
</gene>
<dbReference type="InterPro" id="IPR008253">
    <property type="entry name" value="Marvel"/>
</dbReference>
<dbReference type="AlphaFoldDB" id="A0ABD0XGE6"/>
<comment type="caution">
    <text evidence="11">The sequence shown here is derived from an EMBL/GenBank/DDBJ whole genome shotgun (WGS) entry which is preliminary data.</text>
</comment>
<feature type="compositionally biased region" description="Polar residues" evidence="8">
    <location>
        <begin position="144"/>
        <end position="156"/>
    </location>
</feature>
<evidence type="ECO:0000256" key="9">
    <source>
        <dbReference type="SAM" id="Phobius"/>
    </source>
</evidence>
<keyword evidence="4 7" id="KW-0472">Membrane</keyword>
<sequence length="163" mass="18241">MDSTQGQNEDFGLKFKSYLRTTKGKIYAGEIAICTIILICQIFSHYPSFIWVCICELVSATVFCIIFALELDKQIHFIHWQITDFIRAISGCLYFLITSLILVFRGYGAASIIAGLFGIVAMSLFGYDAHFILKHMKTSRQQSLPSPSVQTVQPDVTNKGVVS</sequence>
<evidence type="ECO:0000313" key="12">
    <source>
        <dbReference type="Proteomes" id="UP001557470"/>
    </source>
</evidence>
<evidence type="ECO:0000259" key="10">
    <source>
        <dbReference type="PROSITE" id="PS51225"/>
    </source>
</evidence>
<dbReference type="PANTHER" id="PTHR22776">
    <property type="entry name" value="MARVEL-CONTAINING POTENTIAL LIPID RAFT-ASSOCIATED PROTEIN"/>
    <property type="match status" value="1"/>
</dbReference>
<dbReference type="InterPro" id="IPR050578">
    <property type="entry name" value="MARVEL-CKLF_proteins"/>
</dbReference>
<evidence type="ECO:0000256" key="7">
    <source>
        <dbReference type="PROSITE-ProRule" id="PRU00581"/>
    </source>
</evidence>
<proteinExistence type="predicted"/>
<evidence type="ECO:0000256" key="8">
    <source>
        <dbReference type="SAM" id="MobiDB-lite"/>
    </source>
</evidence>
<keyword evidence="3 9" id="KW-1133">Transmembrane helix</keyword>
<feature type="transmembrane region" description="Helical" evidence="9">
    <location>
        <begin position="85"/>
        <end position="104"/>
    </location>
</feature>
<accession>A0ABD0XGE6</accession>
<feature type="transmembrane region" description="Helical" evidence="9">
    <location>
        <begin position="49"/>
        <end position="69"/>
    </location>
</feature>
<comment type="subcellular location">
    <subcellularLocation>
        <location evidence="1">Membrane</location>
        <topology evidence="1">Multi-pass membrane protein</topology>
    </subcellularLocation>
</comment>
<reference evidence="11 12" key="1">
    <citation type="submission" date="2024-06" db="EMBL/GenBank/DDBJ databases">
        <authorList>
            <person name="Pan Q."/>
            <person name="Wen M."/>
            <person name="Jouanno E."/>
            <person name="Zahm M."/>
            <person name="Klopp C."/>
            <person name="Cabau C."/>
            <person name="Louis A."/>
            <person name="Berthelot C."/>
            <person name="Parey E."/>
            <person name="Roest Crollius H."/>
            <person name="Montfort J."/>
            <person name="Robinson-Rechavi M."/>
            <person name="Bouchez O."/>
            <person name="Lampietro C."/>
            <person name="Lopez Roques C."/>
            <person name="Donnadieu C."/>
            <person name="Postlethwait J."/>
            <person name="Bobe J."/>
            <person name="Verreycken H."/>
            <person name="Guiguen Y."/>
        </authorList>
    </citation>
    <scope>NUCLEOTIDE SEQUENCE [LARGE SCALE GENOMIC DNA]</scope>
    <source>
        <strain evidence="11">Up_M1</strain>
        <tissue evidence="11">Testis</tissue>
    </source>
</reference>
<evidence type="ECO:0000256" key="6">
    <source>
        <dbReference type="ARBA" id="ARBA00039459"/>
    </source>
</evidence>
<protein>
    <recommendedName>
        <fullName evidence="6">Proteolipid protein 2</fullName>
    </recommendedName>
</protein>
<evidence type="ECO:0000256" key="3">
    <source>
        <dbReference type="ARBA" id="ARBA00022989"/>
    </source>
</evidence>